<dbReference type="AlphaFoldDB" id="A0A173YTX6"/>
<dbReference type="Pfam" id="PF01098">
    <property type="entry name" value="FTSW_RODA_SPOVE"/>
    <property type="match status" value="1"/>
</dbReference>
<name>A0A173YTX6_9FIRM</name>
<dbReference type="PANTHER" id="PTHR30474">
    <property type="entry name" value="CELL CYCLE PROTEIN"/>
    <property type="match status" value="1"/>
</dbReference>
<feature type="transmembrane region" description="Helical" evidence="6">
    <location>
        <begin position="235"/>
        <end position="252"/>
    </location>
</feature>
<feature type="transmembrane region" description="Helical" evidence="6">
    <location>
        <begin position="414"/>
        <end position="438"/>
    </location>
</feature>
<keyword evidence="5 6" id="KW-0472">Membrane</keyword>
<organism evidence="7 8">
    <name type="scientific">Hungatella hathewayi</name>
    <dbReference type="NCBI Taxonomy" id="154046"/>
    <lineage>
        <taxon>Bacteria</taxon>
        <taxon>Bacillati</taxon>
        <taxon>Bacillota</taxon>
        <taxon>Clostridia</taxon>
        <taxon>Lachnospirales</taxon>
        <taxon>Lachnospiraceae</taxon>
        <taxon>Hungatella</taxon>
    </lineage>
</organism>
<keyword evidence="2 6" id="KW-0812">Transmembrane</keyword>
<evidence type="ECO:0000256" key="3">
    <source>
        <dbReference type="ARBA" id="ARBA00022960"/>
    </source>
</evidence>
<sequence>MPEQYPDYWEVPSMELSEYLDTVSEQIRCKKARIMVREELENHVQEQSDAYEADGMTPSEAKREAVRQMGDPIETGTALNRIHRPHLEWKFLILVLLLSALGLALQYMTCYTGLFGGISGDLADYFWKRQCFFTVAGLAVLAAVYIVDYTILGRYPLLLWFGYFAVIFIIANTHVVIMGKVRIYNYLTLFLPLYAGVLYRFRTKGYGAVAVCYLLSFMPFFMGLKTIMVHGSLELAGGCFLLLLIAVWKGFFHVKKARTIAALIAVPVLTLLLLYWKGTDLGVLHTYQMIRLQSIFGPDMLHYNSNGGIIPYLQESVSSFQMFGSSAAPVPKAMKFLNCDYVVFFVFAKYGIAAGTAMLCILAATAVKAFSISWRQKNRLGFLVGTACSVVLTIQMIVYVAANFGVPLVEPMTIPFLSYGGQSTLVNYILLGLILSVYRNKDIVSERHGTRGKWKIRLERLES</sequence>
<dbReference type="GO" id="GO:0032153">
    <property type="term" value="C:cell division site"/>
    <property type="evidence" value="ECO:0007669"/>
    <property type="project" value="TreeGrafter"/>
</dbReference>
<feature type="transmembrane region" description="Helical" evidence="6">
    <location>
        <begin position="126"/>
        <end position="146"/>
    </location>
</feature>
<dbReference type="GO" id="GO:0051301">
    <property type="term" value="P:cell division"/>
    <property type="evidence" value="ECO:0007669"/>
    <property type="project" value="InterPro"/>
</dbReference>
<dbReference type="GO" id="GO:0015648">
    <property type="term" value="F:lipid-linked peptidoglycan transporter activity"/>
    <property type="evidence" value="ECO:0007669"/>
    <property type="project" value="TreeGrafter"/>
</dbReference>
<dbReference type="EMBL" id="CYZE01000001">
    <property type="protein sequence ID" value="CUN67020.1"/>
    <property type="molecule type" value="Genomic_DNA"/>
</dbReference>
<keyword evidence="4 6" id="KW-1133">Transmembrane helix</keyword>
<dbReference type="InterPro" id="IPR001182">
    <property type="entry name" value="FtsW/RodA"/>
</dbReference>
<accession>A0A173YTX6</accession>
<evidence type="ECO:0000256" key="2">
    <source>
        <dbReference type="ARBA" id="ARBA00022692"/>
    </source>
</evidence>
<evidence type="ECO:0000256" key="4">
    <source>
        <dbReference type="ARBA" id="ARBA00022989"/>
    </source>
</evidence>
<proteinExistence type="predicted"/>
<evidence type="ECO:0000256" key="1">
    <source>
        <dbReference type="ARBA" id="ARBA00004141"/>
    </source>
</evidence>
<dbReference type="GO" id="GO:0005886">
    <property type="term" value="C:plasma membrane"/>
    <property type="evidence" value="ECO:0007669"/>
    <property type="project" value="TreeGrafter"/>
</dbReference>
<gene>
    <name evidence="7" type="ORF">ERS852407_00865</name>
</gene>
<evidence type="ECO:0000313" key="7">
    <source>
        <dbReference type="EMBL" id="CUN67020.1"/>
    </source>
</evidence>
<feature type="transmembrane region" description="Helical" evidence="6">
    <location>
        <begin position="259"/>
        <end position="276"/>
    </location>
</feature>
<comment type="subcellular location">
    <subcellularLocation>
        <location evidence="1">Membrane</location>
        <topology evidence="1">Multi-pass membrane protein</topology>
    </subcellularLocation>
</comment>
<dbReference type="Proteomes" id="UP000095651">
    <property type="component" value="Unassembled WGS sequence"/>
</dbReference>
<feature type="transmembrane region" description="Helical" evidence="6">
    <location>
        <begin position="379"/>
        <end position="402"/>
    </location>
</feature>
<dbReference type="GO" id="GO:0008360">
    <property type="term" value="P:regulation of cell shape"/>
    <property type="evidence" value="ECO:0007669"/>
    <property type="project" value="UniProtKB-KW"/>
</dbReference>
<feature type="transmembrane region" description="Helical" evidence="6">
    <location>
        <begin position="183"/>
        <end position="201"/>
    </location>
</feature>
<dbReference type="InterPro" id="IPR047928">
    <property type="entry name" value="Perm_prefix_1"/>
</dbReference>
<evidence type="ECO:0000256" key="6">
    <source>
        <dbReference type="SAM" id="Phobius"/>
    </source>
</evidence>
<dbReference type="NCBIfam" id="NF038403">
    <property type="entry name" value="perm_prefix_1"/>
    <property type="match status" value="1"/>
</dbReference>
<evidence type="ECO:0000313" key="8">
    <source>
        <dbReference type="Proteomes" id="UP000095651"/>
    </source>
</evidence>
<feature type="transmembrane region" description="Helical" evidence="6">
    <location>
        <begin position="91"/>
        <end position="114"/>
    </location>
</feature>
<dbReference type="RefSeq" id="WP_148549587.1">
    <property type="nucleotide sequence ID" value="NZ_CABIXC010000001.1"/>
</dbReference>
<feature type="transmembrane region" description="Helical" evidence="6">
    <location>
        <begin position="341"/>
        <end position="367"/>
    </location>
</feature>
<keyword evidence="3" id="KW-0133">Cell shape</keyword>
<protein>
    <submittedName>
        <fullName evidence="7">Cell cycle protein</fullName>
    </submittedName>
</protein>
<feature type="transmembrane region" description="Helical" evidence="6">
    <location>
        <begin position="208"/>
        <end position="229"/>
    </location>
</feature>
<feature type="transmembrane region" description="Helical" evidence="6">
    <location>
        <begin position="158"/>
        <end position="177"/>
    </location>
</feature>
<reference evidence="7 8" key="1">
    <citation type="submission" date="2015-09" db="EMBL/GenBank/DDBJ databases">
        <authorList>
            <consortium name="Pathogen Informatics"/>
        </authorList>
    </citation>
    <scope>NUCLEOTIDE SEQUENCE [LARGE SCALE GENOMIC DNA]</scope>
    <source>
        <strain evidence="7 8">2789STDY5608850</strain>
    </source>
</reference>
<evidence type="ECO:0000256" key="5">
    <source>
        <dbReference type="ARBA" id="ARBA00023136"/>
    </source>
</evidence>